<reference evidence="2" key="1">
    <citation type="submission" date="2021-09" db="EMBL/GenBank/DDBJ databases">
        <authorList>
            <consortium name="Pathogen Informatics"/>
        </authorList>
    </citation>
    <scope>NUCLEOTIDE SEQUENCE</scope>
    <source>
        <strain evidence="2">PvW1</strain>
    </source>
</reference>
<name>A0A8S4H5I0_PLAVI</name>
<dbReference type="AlphaFoldDB" id="A0A8S4H5I0"/>
<dbReference type="OrthoDB" id="295715at2759"/>
<dbReference type="VEuPathDB" id="PlasmoDB:PVPAM_140072900"/>
<feature type="region of interest" description="Disordered" evidence="1">
    <location>
        <begin position="105"/>
        <end position="134"/>
    </location>
</feature>
<organism evidence="2 3">
    <name type="scientific">Plasmodium vivax</name>
    <name type="common">malaria parasite P. vivax</name>
    <dbReference type="NCBI Taxonomy" id="5855"/>
    <lineage>
        <taxon>Eukaryota</taxon>
        <taxon>Sar</taxon>
        <taxon>Alveolata</taxon>
        <taxon>Apicomplexa</taxon>
        <taxon>Aconoidasida</taxon>
        <taxon>Haemosporida</taxon>
        <taxon>Plasmodiidae</taxon>
        <taxon>Plasmodium</taxon>
        <taxon>Plasmodium (Plasmodium)</taxon>
    </lineage>
</organism>
<accession>A0A8S4H5I0</accession>
<evidence type="ECO:0000313" key="3">
    <source>
        <dbReference type="Proteomes" id="UP000779233"/>
    </source>
</evidence>
<gene>
    <name evidence="2" type="ORF">PVW1_140070700</name>
</gene>
<sequence>MPEEAFFPIKDLKPLMSNLCVQCLIVKFVEDPPDHINNVVKYHYLVADISGAVILCIPRSLIEEELTRKSVDVFNDDLDDAVEWHSSAPLNLSDHVGSGTVTEHVRGPHDVGKKPPSGTITANQSNSAGPSNVTKINNPRSCKYFFRVGDILIIYGGVTTWSMGKMVIMPSTRAKKGGPQEVRGSIQRVGFFNMEVSLEPNVSNLITSTTEKKYQPGVEGAGQAVRSTPPGRSTDGGRKEDEAKSSAHHEFVGEEKESKYDILPLLRGEDVW</sequence>
<feature type="compositionally biased region" description="Polar residues" evidence="1">
    <location>
        <begin position="118"/>
        <end position="134"/>
    </location>
</feature>
<evidence type="ECO:0000256" key="1">
    <source>
        <dbReference type="SAM" id="MobiDB-lite"/>
    </source>
</evidence>
<comment type="caution">
    <text evidence="2">The sequence shown here is derived from an EMBL/GenBank/DDBJ whole genome shotgun (WGS) entry which is preliminary data.</text>
</comment>
<evidence type="ECO:0000313" key="2">
    <source>
        <dbReference type="EMBL" id="CAG9472543.1"/>
    </source>
</evidence>
<feature type="region of interest" description="Disordered" evidence="1">
    <location>
        <begin position="213"/>
        <end position="257"/>
    </location>
</feature>
<protein>
    <submittedName>
        <fullName evidence="2">(malaria parasite P. vivax) hypothetical protein</fullName>
    </submittedName>
</protein>
<dbReference type="EMBL" id="CAJZCX010000003">
    <property type="protein sequence ID" value="CAG9472543.1"/>
    <property type="molecule type" value="Genomic_DNA"/>
</dbReference>
<proteinExistence type="predicted"/>
<feature type="compositionally biased region" description="Basic and acidic residues" evidence="1">
    <location>
        <begin position="235"/>
        <end position="257"/>
    </location>
</feature>
<dbReference type="Proteomes" id="UP000779233">
    <property type="component" value="Unassembled WGS sequence"/>
</dbReference>